<dbReference type="InterPro" id="IPR032816">
    <property type="entry name" value="VTT_dom"/>
</dbReference>
<dbReference type="InterPro" id="IPR015414">
    <property type="entry name" value="TMEM64"/>
</dbReference>
<dbReference type="PANTHER" id="PTHR12677:SF49">
    <property type="entry name" value="TVP38_TMEM64 FAMILY MEMBRANE PROTEIN"/>
    <property type="match status" value="1"/>
</dbReference>
<dbReference type="AlphaFoldDB" id="D9R9K0"/>
<comment type="similarity">
    <text evidence="6">Belongs to the TVP38/TMEM64 family.</text>
</comment>
<dbReference type="HOGENOM" id="CLU_038944_5_2_9"/>
<evidence type="ECO:0000256" key="2">
    <source>
        <dbReference type="ARBA" id="ARBA00022475"/>
    </source>
</evidence>
<evidence type="ECO:0000256" key="1">
    <source>
        <dbReference type="ARBA" id="ARBA00004651"/>
    </source>
</evidence>
<feature type="transmembrane region" description="Helical" evidence="6">
    <location>
        <begin position="138"/>
        <end position="158"/>
    </location>
</feature>
<protein>
    <recommendedName>
        <fullName evidence="6">TVP38/TMEM64 family membrane protein</fullName>
    </recommendedName>
</protein>
<feature type="transmembrane region" description="Helical" evidence="6">
    <location>
        <begin position="170"/>
        <end position="190"/>
    </location>
</feature>
<keyword evidence="3 6" id="KW-0812">Transmembrane</keyword>
<dbReference type="STRING" id="610130.Closa_1451"/>
<organism evidence="8 9">
    <name type="scientific">Lacrimispora saccharolytica (strain ATCC 35040 / DSM 2544 / NRCC 2533 / WM1)</name>
    <name type="common">Clostridium saccharolyticum</name>
    <dbReference type="NCBI Taxonomy" id="610130"/>
    <lineage>
        <taxon>Bacteria</taxon>
        <taxon>Bacillati</taxon>
        <taxon>Bacillota</taxon>
        <taxon>Clostridia</taxon>
        <taxon>Lachnospirales</taxon>
        <taxon>Lachnospiraceae</taxon>
        <taxon>Lacrimispora</taxon>
    </lineage>
</organism>
<evidence type="ECO:0000313" key="9">
    <source>
        <dbReference type="Proteomes" id="UP000001662"/>
    </source>
</evidence>
<accession>D9R9K0</accession>
<dbReference type="EMBL" id="CP002109">
    <property type="protein sequence ID" value="ADL04050.1"/>
    <property type="molecule type" value="Genomic_DNA"/>
</dbReference>
<keyword evidence="5 6" id="KW-0472">Membrane</keyword>
<gene>
    <name evidence="8" type="ordered locus">Closa_1451</name>
</gene>
<feature type="domain" description="VTT" evidence="7">
    <location>
        <begin position="75"/>
        <end position="184"/>
    </location>
</feature>
<comment type="subcellular location">
    <subcellularLocation>
        <location evidence="1 6">Cell membrane</location>
        <topology evidence="1 6">Multi-pass membrane protein</topology>
    </subcellularLocation>
</comment>
<evidence type="ECO:0000256" key="4">
    <source>
        <dbReference type="ARBA" id="ARBA00022989"/>
    </source>
</evidence>
<keyword evidence="9" id="KW-1185">Reference proteome</keyword>
<dbReference type="eggNOG" id="COG0398">
    <property type="taxonomic scope" value="Bacteria"/>
</dbReference>
<proteinExistence type="inferred from homology"/>
<evidence type="ECO:0000256" key="5">
    <source>
        <dbReference type="ARBA" id="ARBA00023136"/>
    </source>
</evidence>
<dbReference type="KEGG" id="csh:Closa_1451"/>
<dbReference type="PaxDb" id="610130-Closa_1451"/>
<sequence>MKMRSVKKSMGIISAISLLICIVFSVYAIHNNLFTSIEALQEYLAGFGALSALVFIAFQAVQVVIPILPGGLGCLAGVLFFGPWFGFLYNYLGICIGSLAAFAIARTLGKPVIHALFNEKLITKYESWTNKESQFAKWFAIAIFFPVAPDDFLCYLAGTTTLSWNKFTAIILLGKPFSITLYSLGLNVILQTIASSVL</sequence>
<keyword evidence="2 6" id="KW-1003">Cell membrane</keyword>
<reference evidence="8" key="1">
    <citation type="submission" date="2010-07" db="EMBL/GenBank/DDBJ databases">
        <title>Complete sequence of Clostridium saccharolyticum WM1.</title>
        <authorList>
            <consortium name="US DOE Joint Genome Institute"/>
            <person name="Lucas S."/>
            <person name="Copeland A."/>
            <person name="Lapidus A."/>
            <person name="Cheng J.-F."/>
            <person name="Bruce D."/>
            <person name="Goodwin L."/>
            <person name="Pitluck S."/>
            <person name="Chertkov O."/>
            <person name="Detter J.C."/>
            <person name="Han C."/>
            <person name="Tapia R."/>
            <person name="Land M."/>
            <person name="Hauser L."/>
            <person name="Chang Y.-J."/>
            <person name="Jeffries C."/>
            <person name="Kyrpides N."/>
            <person name="Ivanova N."/>
            <person name="Mikhailova N."/>
            <person name="Mouttaki H."/>
            <person name="Lin L."/>
            <person name="Zhou J."/>
            <person name="Hemme C.L."/>
            <person name="Woyke T."/>
        </authorList>
    </citation>
    <scope>NUCLEOTIDE SEQUENCE [LARGE SCALE GENOMIC DNA]</scope>
    <source>
        <strain evidence="8">WM1</strain>
    </source>
</reference>
<dbReference type="PANTHER" id="PTHR12677">
    <property type="entry name" value="GOLGI APPARATUS MEMBRANE PROTEIN TVP38-RELATED"/>
    <property type="match status" value="1"/>
</dbReference>
<evidence type="ECO:0000259" key="7">
    <source>
        <dbReference type="Pfam" id="PF09335"/>
    </source>
</evidence>
<dbReference type="Pfam" id="PF09335">
    <property type="entry name" value="VTT_dom"/>
    <property type="match status" value="1"/>
</dbReference>
<dbReference type="RefSeq" id="WP_013272141.1">
    <property type="nucleotide sequence ID" value="NC_014376.1"/>
</dbReference>
<dbReference type="Proteomes" id="UP000001662">
    <property type="component" value="Chromosome"/>
</dbReference>
<evidence type="ECO:0000256" key="6">
    <source>
        <dbReference type="RuleBase" id="RU366058"/>
    </source>
</evidence>
<dbReference type="OrthoDB" id="371137at2"/>
<keyword evidence="4 6" id="KW-1133">Transmembrane helix</keyword>
<comment type="caution">
    <text evidence="6">Lacks conserved residue(s) required for the propagation of feature annotation.</text>
</comment>
<evidence type="ECO:0000256" key="3">
    <source>
        <dbReference type="ARBA" id="ARBA00022692"/>
    </source>
</evidence>
<feature type="transmembrane region" description="Helical" evidence="6">
    <location>
        <begin position="44"/>
        <end position="61"/>
    </location>
</feature>
<dbReference type="GO" id="GO:0005886">
    <property type="term" value="C:plasma membrane"/>
    <property type="evidence" value="ECO:0007669"/>
    <property type="project" value="UniProtKB-SubCell"/>
</dbReference>
<name>D9R9K0_LACSW</name>
<feature type="transmembrane region" description="Helical" evidence="6">
    <location>
        <begin position="91"/>
        <end position="117"/>
    </location>
</feature>
<evidence type="ECO:0000313" key="8">
    <source>
        <dbReference type="EMBL" id="ADL04050.1"/>
    </source>
</evidence>